<dbReference type="Proteomes" id="UP000814140">
    <property type="component" value="Unassembled WGS sequence"/>
</dbReference>
<protein>
    <submittedName>
        <fullName evidence="1">Uncharacterized protein</fullName>
    </submittedName>
</protein>
<reference evidence="1" key="1">
    <citation type="submission" date="2021-03" db="EMBL/GenBank/DDBJ databases">
        <authorList>
            <consortium name="DOE Joint Genome Institute"/>
            <person name="Ahrendt S."/>
            <person name="Looney B.P."/>
            <person name="Miyauchi S."/>
            <person name="Morin E."/>
            <person name="Drula E."/>
            <person name="Courty P.E."/>
            <person name="Chicoki N."/>
            <person name="Fauchery L."/>
            <person name="Kohler A."/>
            <person name="Kuo A."/>
            <person name="Labutti K."/>
            <person name="Pangilinan J."/>
            <person name="Lipzen A."/>
            <person name="Riley R."/>
            <person name="Andreopoulos W."/>
            <person name="He G."/>
            <person name="Johnson J."/>
            <person name="Barry K.W."/>
            <person name="Grigoriev I.V."/>
            <person name="Nagy L."/>
            <person name="Hibbett D."/>
            <person name="Henrissat B."/>
            <person name="Matheny P.B."/>
            <person name="Labbe J."/>
            <person name="Martin F."/>
        </authorList>
    </citation>
    <scope>NUCLEOTIDE SEQUENCE</scope>
    <source>
        <strain evidence="1">HHB10654</strain>
    </source>
</reference>
<reference evidence="1" key="2">
    <citation type="journal article" date="2022" name="New Phytol.">
        <title>Evolutionary transition to the ectomycorrhizal habit in the genomes of a hyperdiverse lineage of mushroom-forming fungi.</title>
        <authorList>
            <person name="Looney B."/>
            <person name="Miyauchi S."/>
            <person name="Morin E."/>
            <person name="Drula E."/>
            <person name="Courty P.E."/>
            <person name="Kohler A."/>
            <person name="Kuo A."/>
            <person name="LaButti K."/>
            <person name="Pangilinan J."/>
            <person name="Lipzen A."/>
            <person name="Riley R."/>
            <person name="Andreopoulos W."/>
            <person name="He G."/>
            <person name="Johnson J."/>
            <person name="Nolan M."/>
            <person name="Tritt A."/>
            <person name="Barry K.W."/>
            <person name="Grigoriev I.V."/>
            <person name="Nagy L.G."/>
            <person name="Hibbett D."/>
            <person name="Henrissat B."/>
            <person name="Matheny P.B."/>
            <person name="Labbe J."/>
            <person name="Martin F.M."/>
        </authorList>
    </citation>
    <scope>NUCLEOTIDE SEQUENCE</scope>
    <source>
        <strain evidence="1">HHB10654</strain>
    </source>
</reference>
<organism evidence="1 2">
    <name type="scientific">Artomyces pyxidatus</name>
    <dbReference type="NCBI Taxonomy" id="48021"/>
    <lineage>
        <taxon>Eukaryota</taxon>
        <taxon>Fungi</taxon>
        <taxon>Dikarya</taxon>
        <taxon>Basidiomycota</taxon>
        <taxon>Agaricomycotina</taxon>
        <taxon>Agaricomycetes</taxon>
        <taxon>Russulales</taxon>
        <taxon>Auriscalpiaceae</taxon>
        <taxon>Artomyces</taxon>
    </lineage>
</organism>
<keyword evidence="2" id="KW-1185">Reference proteome</keyword>
<comment type="caution">
    <text evidence="1">The sequence shown here is derived from an EMBL/GenBank/DDBJ whole genome shotgun (WGS) entry which is preliminary data.</text>
</comment>
<dbReference type="EMBL" id="MU277231">
    <property type="protein sequence ID" value="KAI0058915.1"/>
    <property type="molecule type" value="Genomic_DNA"/>
</dbReference>
<gene>
    <name evidence="1" type="ORF">BV25DRAFT_1188053</name>
</gene>
<evidence type="ECO:0000313" key="1">
    <source>
        <dbReference type="EMBL" id="KAI0058915.1"/>
    </source>
</evidence>
<sequence>MLGGLRIANWAGVGFLGSLHPNAVSALPETCDTYPRPSSTRLPIGTTAPSLQVFHRNRNLLTIQTPRPPRRKRTTSSTDSAPNSTNTRSSSICGLPGCTLGSDLACGRRRCTRSQRRSGTLCGLRARASSGGRRCTSEMVGLAPRSWSAESGAISTSSRAVLLRCLRSSVMGMTFAGMNCSKSSGKQASRT</sequence>
<name>A0ACB8SS45_9AGAM</name>
<evidence type="ECO:0000313" key="2">
    <source>
        <dbReference type="Proteomes" id="UP000814140"/>
    </source>
</evidence>
<proteinExistence type="predicted"/>
<accession>A0ACB8SS45</accession>